<dbReference type="InterPro" id="IPR045340">
    <property type="entry name" value="DUF6533"/>
</dbReference>
<gene>
    <name evidence="3" type="ORF">OH76DRAFT_306890</name>
</gene>
<keyword evidence="4" id="KW-1185">Reference proteome</keyword>
<keyword evidence="1" id="KW-0812">Transmembrane</keyword>
<dbReference type="OrthoDB" id="2803882at2759"/>
<feature type="transmembrane region" description="Helical" evidence="1">
    <location>
        <begin position="12"/>
        <end position="34"/>
    </location>
</feature>
<feature type="transmembrane region" description="Helical" evidence="1">
    <location>
        <begin position="122"/>
        <end position="143"/>
    </location>
</feature>
<dbReference type="Pfam" id="PF20151">
    <property type="entry name" value="DUF6533"/>
    <property type="match status" value="1"/>
</dbReference>
<reference evidence="3 4" key="1">
    <citation type="journal article" date="2018" name="Biotechnol. Biofuels">
        <title>Integrative visual omics of the white-rot fungus Polyporus brumalis exposes the biotechnological potential of its oxidative enzymes for delignifying raw plant biomass.</title>
        <authorList>
            <person name="Miyauchi S."/>
            <person name="Rancon A."/>
            <person name="Drula E."/>
            <person name="Hage H."/>
            <person name="Chaduli D."/>
            <person name="Favel A."/>
            <person name="Grisel S."/>
            <person name="Henrissat B."/>
            <person name="Herpoel-Gimbert I."/>
            <person name="Ruiz-Duenas F.J."/>
            <person name="Chevret D."/>
            <person name="Hainaut M."/>
            <person name="Lin J."/>
            <person name="Wang M."/>
            <person name="Pangilinan J."/>
            <person name="Lipzen A."/>
            <person name="Lesage-Meessen L."/>
            <person name="Navarro D."/>
            <person name="Riley R."/>
            <person name="Grigoriev I.V."/>
            <person name="Zhou S."/>
            <person name="Raouche S."/>
            <person name="Rosso M.N."/>
        </authorList>
    </citation>
    <scope>NUCLEOTIDE SEQUENCE [LARGE SCALE GENOMIC DNA]</scope>
    <source>
        <strain evidence="3 4">BRFM 1820</strain>
    </source>
</reference>
<proteinExistence type="predicted"/>
<keyword evidence="1" id="KW-0472">Membrane</keyword>
<accession>A0A371CKD2</accession>
<dbReference type="EMBL" id="KZ857539">
    <property type="protein sequence ID" value="RDX40752.1"/>
    <property type="molecule type" value="Genomic_DNA"/>
</dbReference>
<evidence type="ECO:0000313" key="3">
    <source>
        <dbReference type="EMBL" id="RDX40752.1"/>
    </source>
</evidence>
<feature type="transmembrane region" description="Helical" evidence="1">
    <location>
        <begin position="55"/>
        <end position="79"/>
    </location>
</feature>
<name>A0A371CKD2_9APHY</name>
<organism evidence="3 4">
    <name type="scientific">Lentinus brumalis</name>
    <dbReference type="NCBI Taxonomy" id="2498619"/>
    <lineage>
        <taxon>Eukaryota</taxon>
        <taxon>Fungi</taxon>
        <taxon>Dikarya</taxon>
        <taxon>Basidiomycota</taxon>
        <taxon>Agaricomycotina</taxon>
        <taxon>Agaricomycetes</taxon>
        <taxon>Polyporales</taxon>
        <taxon>Polyporaceae</taxon>
        <taxon>Lentinus</taxon>
    </lineage>
</organism>
<evidence type="ECO:0000259" key="2">
    <source>
        <dbReference type="Pfam" id="PF20151"/>
    </source>
</evidence>
<sequence length="177" mass="19186">MSSSTGDNGALVATFSGLLVSNYCTVSTTALFIYECAITLGDEANLFWRRPLTGATALFVSNRLAAMIYLVYALITSYIPLSTQVSCSNNIIASKVIEILQYFPWAAFSAMRGLALTRNWQLATFVFLLSVVPVAVNLAAFSFNVSGEVVPYIGCSSSDSLTVDMIRRFWSSCQGLP</sequence>
<evidence type="ECO:0000313" key="4">
    <source>
        <dbReference type="Proteomes" id="UP000256964"/>
    </source>
</evidence>
<evidence type="ECO:0000256" key="1">
    <source>
        <dbReference type="SAM" id="Phobius"/>
    </source>
</evidence>
<feature type="domain" description="DUF6533" evidence="2">
    <location>
        <begin position="23"/>
        <end position="68"/>
    </location>
</feature>
<dbReference type="AlphaFoldDB" id="A0A371CKD2"/>
<protein>
    <recommendedName>
        <fullName evidence="2">DUF6533 domain-containing protein</fullName>
    </recommendedName>
</protein>
<keyword evidence="1" id="KW-1133">Transmembrane helix</keyword>
<dbReference type="Proteomes" id="UP000256964">
    <property type="component" value="Unassembled WGS sequence"/>
</dbReference>